<accession>A0A3Q9IRV8</accession>
<proteinExistence type="predicted"/>
<evidence type="ECO:0000256" key="4">
    <source>
        <dbReference type="SAM" id="SignalP"/>
    </source>
</evidence>
<dbReference type="PANTHER" id="PTHR45586">
    <property type="entry name" value="TPR REPEAT-CONTAINING PROTEIN PA4667"/>
    <property type="match status" value="1"/>
</dbReference>
<keyword evidence="2 3" id="KW-0802">TPR repeat</keyword>
<keyword evidence="6" id="KW-1185">Reference proteome</keyword>
<dbReference type="AlphaFoldDB" id="A0A3Q9IRV8"/>
<keyword evidence="4" id="KW-0732">Signal</keyword>
<evidence type="ECO:0000256" key="2">
    <source>
        <dbReference type="ARBA" id="ARBA00022803"/>
    </source>
</evidence>
<dbReference type="PROSITE" id="PS50005">
    <property type="entry name" value="TPR"/>
    <property type="match status" value="2"/>
</dbReference>
<evidence type="ECO:0000256" key="1">
    <source>
        <dbReference type="ARBA" id="ARBA00022737"/>
    </source>
</evidence>
<gene>
    <name evidence="5" type="ORF">D8S85_13095</name>
</gene>
<dbReference type="KEGG" id="buy:D8S85_13095"/>
<dbReference type="SUPFAM" id="SSF48452">
    <property type="entry name" value="TPR-like"/>
    <property type="match status" value="3"/>
</dbReference>
<feature type="repeat" description="TPR" evidence="3">
    <location>
        <begin position="527"/>
        <end position="560"/>
    </location>
</feature>
<evidence type="ECO:0000313" key="6">
    <source>
        <dbReference type="Proteomes" id="UP000270673"/>
    </source>
</evidence>
<reference evidence="5 6" key="1">
    <citation type="submission" date="2018-10" db="EMBL/GenBank/DDBJ databases">
        <title>Butyricimonas faecalis sp. nov., isolated from human faeces and emended description of the genus Butyricimonas.</title>
        <authorList>
            <person name="Le Roy T."/>
            <person name="Van der Smissen P."/>
            <person name="Paquot A."/>
            <person name="Delzenne N."/>
            <person name="Muccioli G."/>
            <person name="Collet J.-F."/>
            <person name="Cani P.D."/>
        </authorList>
    </citation>
    <scope>NUCLEOTIDE SEQUENCE [LARGE SCALE GENOMIC DNA]</scope>
    <source>
        <strain evidence="5 6">H184</strain>
    </source>
</reference>
<dbReference type="SMART" id="SM00028">
    <property type="entry name" value="TPR"/>
    <property type="match status" value="6"/>
</dbReference>
<sequence length="578" mass="67029">MTKRGRLLFVFLLLLCTTQLFADKKKAVEPTLEGEAKVQFDYAFMEGVRCKILGDLKSAIACFDQCMKIYNRSAAVRYELSSILALGDDYTLPLQLMREAVELEPTNIWYNLLLANILQKKSMIEEACKVYDKLILLHPDREDFYVVETDLYSSVEKWDKAINVLDRYEKQFGISEPAIIEKAKLYSKMDDVKSASTEIMKLVKKYPEKTDYLGLLAELYLSHDQEKKGLQLLNKIVKNDSDNGFVRLYLADYYRTKNDTLNTEKYIRSALLNDNVENGLKVQYLLKLLVNQNDSNISLDYIYSYVQLLLDKYPEDIAVRTLNADFLKRYNRLEECRGELEFLISKEKNNYLVWEELLMLYNKLEDTAAMYRGGVECLKYFPNEPLPYVMVSLALLIRKDLERAKGYLEQGLVLSPDNSPIKAQFFAYLGEVYYKQDSIEQAFAMFDSTLLINPGDIMTLNNYSYYLSLRNEHLDKAEKMILTALSADPNNSTFLDTYAWVLFKSKNYSLAKFYMRSAIENEKSPSGVLYEHYGDILFMNGEKEEAVKMWRKALELGDEECGDLKNKIENGLSVDHEK</sequence>
<dbReference type="InterPro" id="IPR051012">
    <property type="entry name" value="CellSynth/LPSAsmb/PSIAsmb"/>
</dbReference>
<feature type="repeat" description="TPR" evidence="3">
    <location>
        <begin position="423"/>
        <end position="456"/>
    </location>
</feature>
<dbReference type="EMBL" id="CP032819">
    <property type="protein sequence ID" value="AZS30391.1"/>
    <property type="molecule type" value="Genomic_DNA"/>
</dbReference>
<protein>
    <submittedName>
        <fullName evidence="5">Uncharacterized protein</fullName>
    </submittedName>
</protein>
<feature type="chain" id="PRO_5018665365" evidence="4">
    <location>
        <begin position="23"/>
        <end position="578"/>
    </location>
</feature>
<evidence type="ECO:0000313" key="5">
    <source>
        <dbReference type="EMBL" id="AZS30391.1"/>
    </source>
</evidence>
<organism evidence="5 6">
    <name type="scientific">Butyricimonas faecalis</name>
    <dbReference type="NCBI Taxonomy" id="2093856"/>
    <lineage>
        <taxon>Bacteria</taxon>
        <taxon>Pseudomonadati</taxon>
        <taxon>Bacteroidota</taxon>
        <taxon>Bacteroidia</taxon>
        <taxon>Bacteroidales</taxon>
        <taxon>Odoribacteraceae</taxon>
        <taxon>Butyricimonas</taxon>
    </lineage>
</organism>
<dbReference type="Proteomes" id="UP000270673">
    <property type="component" value="Chromosome"/>
</dbReference>
<keyword evidence="1" id="KW-0677">Repeat</keyword>
<dbReference type="Gene3D" id="1.25.40.10">
    <property type="entry name" value="Tetratricopeptide repeat domain"/>
    <property type="match status" value="2"/>
</dbReference>
<dbReference type="InterPro" id="IPR011990">
    <property type="entry name" value="TPR-like_helical_dom_sf"/>
</dbReference>
<dbReference type="RefSeq" id="WP_106481043.1">
    <property type="nucleotide sequence ID" value="NZ_CP032819.1"/>
</dbReference>
<evidence type="ECO:0000256" key="3">
    <source>
        <dbReference type="PROSITE-ProRule" id="PRU00339"/>
    </source>
</evidence>
<dbReference type="PANTHER" id="PTHR45586:SF1">
    <property type="entry name" value="LIPOPOLYSACCHARIDE ASSEMBLY PROTEIN B"/>
    <property type="match status" value="1"/>
</dbReference>
<name>A0A3Q9IRV8_9BACT</name>
<dbReference type="InterPro" id="IPR019734">
    <property type="entry name" value="TPR_rpt"/>
</dbReference>
<feature type="signal peptide" evidence="4">
    <location>
        <begin position="1"/>
        <end position="22"/>
    </location>
</feature>
<dbReference type="OrthoDB" id="9814220at2"/>